<accession>A0A7L9UL18</accession>
<evidence type="ECO:0000256" key="1">
    <source>
        <dbReference type="SAM" id="MobiDB-lite"/>
    </source>
</evidence>
<organism evidence="2 3">
    <name type="scientific">Bifidobacterium longum subsp. longum</name>
    <dbReference type="NCBI Taxonomy" id="1679"/>
    <lineage>
        <taxon>Bacteria</taxon>
        <taxon>Bacillati</taxon>
        <taxon>Actinomycetota</taxon>
        <taxon>Actinomycetes</taxon>
        <taxon>Bifidobacteriales</taxon>
        <taxon>Bifidobacteriaceae</taxon>
        <taxon>Bifidobacterium</taxon>
    </lineage>
</organism>
<protein>
    <submittedName>
        <fullName evidence="2">Uncharacterized protein</fullName>
    </submittedName>
</protein>
<reference evidence="2 3" key="1">
    <citation type="submission" date="2020-10" db="EMBL/GenBank/DDBJ databases">
        <title>Genome sequencing of Bifidobacterium longum subsp. longum KCTC 5915.</title>
        <authorList>
            <person name="Kim J."/>
        </authorList>
    </citation>
    <scope>NUCLEOTIDE SEQUENCE [LARGE SCALE GENOMIC DNA]</scope>
    <source>
        <strain evidence="2 3">KCTC 5915</strain>
    </source>
</reference>
<sequence>MVRKRLYAKQTASVEYEQIDLFSLLEEEQRQAESSARATRTTTCATTGT</sequence>
<gene>
    <name evidence="2" type="ORF">BL5915_08830</name>
</gene>
<evidence type="ECO:0000313" key="3">
    <source>
        <dbReference type="Proteomes" id="UP000593918"/>
    </source>
</evidence>
<dbReference type="RefSeq" id="WP_200408086.1">
    <property type="nucleotide sequence ID" value="NZ_CP062943.1"/>
</dbReference>
<dbReference type="EMBL" id="CP062943">
    <property type="protein sequence ID" value="QOL54882.1"/>
    <property type="molecule type" value="Genomic_DNA"/>
</dbReference>
<proteinExistence type="predicted"/>
<dbReference type="AlphaFoldDB" id="A0A7L9UL18"/>
<name>A0A7L9UL18_BIFLL</name>
<feature type="region of interest" description="Disordered" evidence="1">
    <location>
        <begin position="30"/>
        <end position="49"/>
    </location>
</feature>
<evidence type="ECO:0000313" key="2">
    <source>
        <dbReference type="EMBL" id="QOL54882.1"/>
    </source>
</evidence>
<feature type="compositionally biased region" description="Low complexity" evidence="1">
    <location>
        <begin position="36"/>
        <end position="49"/>
    </location>
</feature>
<dbReference type="Proteomes" id="UP000593918">
    <property type="component" value="Chromosome"/>
</dbReference>